<comment type="caution">
    <text evidence="1">The sequence shown here is derived from an EMBL/GenBank/DDBJ whole genome shotgun (WGS) entry which is preliminary data.</text>
</comment>
<dbReference type="Proteomes" id="UP001228049">
    <property type="component" value="Unassembled WGS sequence"/>
</dbReference>
<proteinExistence type="predicted"/>
<reference evidence="1" key="1">
    <citation type="submission" date="2023-04" db="EMBL/GenBank/DDBJ databases">
        <title>Chromosome-level genome of Chaenocephalus aceratus.</title>
        <authorList>
            <person name="Park H."/>
        </authorList>
    </citation>
    <scope>NUCLEOTIDE SEQUENCE</scope>
    <source>
        <strain evidence="1">DE</strain>
        <tissue evidence="1">Muscle</tissue>
    </source>
</reference>
<dbReference type="AlphaFoldDB" id="A0AAD9BZU8"/>
<name>A0AAD9BZU8_DISEL</name>
<sequence>MAALKERARSAVWEYYTQTTQGKAVCNTCKVGVSMVNKCKSDKYVKPVVPS</sequence>
<evidence type="ECO:0000313" key="2">
    <source>
        <dbReference type="Proteomes" id="UP001228049"/>
    </source>
</evidence>
<protein>
    <submittedName>
        <fullName evidence="1">Apolipoprotein A-V</fullName>
    </submittedName>
</protein>
<gene>
    <name evidence="1" type="ORF">KUDE01_008125</name>
</gene>
<accession>A0AAD9BZU8</accession>
<keyword evidence="2" id="KW-1185">Reference proteome</keyword>
<dbReference type="EMBL" id="JASDAP010000013">
    <property type="protein sequence ID" value="KAK1893055.1"/>
    <property type="molecule type" value="Genomic_DNA"/>
</dbReference>
<evidence type="ECO:0000313" key="1">
    <source>
        <dbReference type="EMBL" id="KAK1893055.1"/>
    </source>
</evidence>
<organism evidence="1 2">
    <name type="scientific">Dissostichus eleginoides</name>
    <name type="common">Patagonian toothfish</name>
    <name type="synonym">Dissostichus amissus</name>
    <dbReference type="NCBI Taxonomy" id="100907"/>
    <lineage>
        <taxon>Eukaryota</taxon>
        <taxon>Metazoa</taxon>
        <taxon>Chordata</taxon>
        <taxon>Craniata</taxon>
        <taxon>Vertebrata</taxon>
        <taxon>Euteleostomi</taxon>
        <taxon>Actinopterygii</taxon>
        <taxon>Neopterygii</taxon>
        <taxon>Teleostei</taxon>
        <taxon>Neoteleostei</taxon>
        <taxon>Acanthomorphata</taxon>
        <taxon>Eupercaria</taxon>
        <taxon>Perciformes</taxon>
        <taxon>Notothenioidei</taxon>
        <taxon>Nototheniidae</taxon>
        <taxon>Dissostichus</taxon>
    </lineage>
</organism>